<reference evidence="1" key="1">
    <citation type="journal article" date="2014" name="Nat. Genet.">
        <title>Genome and transcriptome of the porcine whipworm Trichuris suis.</title>
        <authorList>
            <person name="Jex A.R."/>
            <person name="Nejsum P."/>
            <person name="Schwarz E.M."/>
            <person name="Hu L."/>
            <person name="Young N.D."/>
            <person name="Hall R.S."/>
            <person name="Korhonen P.K."/>
            <person name="Liao S."/>
            <person name="Thamsborg S."/>
            <person name="Xia J."/>
            <person name="Xu P."/>
            <person name="Wang S."/>
            <person name="Scheerlinck J.P."/>
            <person name="Hofmann A."/>
            <person name="Sternberg P.W."/>
            <person name="Wang J."/>
            <person name="Gasser R.B."/>
        </authorList>
    </citation>
    <scope>NUCLEOTIDE SEQUENCE [LARGE SCALE GENOMIC DNA]</scope>
    <source>
        <strain evidence="1">DCEP-RM93F</strain>
    </source>
</reference>
<dbReference type="Proteomes" id="UP000030758">
    <property type="component" value="Unassembled WGS sequence"/>
</dbReference>
<accession>A0A085MRX9</accession>
<organism evidence="1">
    <name type="scientific">Trichuris suis</name>
    <name type="common">pig whipworm</name>
    <dbReference type="NCBI Taxonomy" id="68888"/>
    <lineage>
        <taxon>Eukaryota</taxon>
        <taxon>Metazoa</taxon>
        <taxon>Ecdysozoa</taxon>
        <taxon>Nematoda</taxon>
        <taxon>Enoplea</taxon>
        <taxon>Dorylaimia</taxon>
        <taxon>Trichinellida</taxon>
        <taxon>Trichuridae</taxon>
        <taxon>Trichuris</taxon>
    </lineage>
</organism>
<proteinExistence type="predicted"/>
<protein>
    <submittedName>
        <fullName evidence="1">Uncharacterized protein</fullName>
    </submittedName>
</protein>
<name>A0A085MRX9_9BILA</name>
<evidence type="ECO:0000313" key="1">
    <source>
        <dbReference type="EMBL" id="KFD59975.1"/>
    </source>
</evidence>
<gene>
    <name evidence="1" type="ORF">M514_27847</name>
</gene>
<sequence length="66" mass="7208">MIAIKGKNMCYSDRVKEDVYVSGGISNKLCVAVMHESMFLTHSTSAEIASQERQGIFPISCPPGIM</sequence>
<dbReference type="EMBL" id="KL367707">
    <property type="protein sequence ID" value="KFD59975.1"/>
    <property type="molecule type" value="Genomic_DNA"/>
</dbReference>
<dbReference type="AlphaFoldDB" id="A0A085MRX9"/>